<feature type="domain" description="Inosine/uridine-preferring nucleoside hydrolase" evidence="3">
    <location>
        <begin position="2"/>
        <end position="299"/>
    </location>
</feature>
<proteinExistence type="predicted"/>
<dbReference type="Proteomes" id="UP001519363">
    <property type="component" value="Unassembled WGS sequence"/>
</dbReference>
<dbReference type="Gene3D" id="3.90.245.10">
    <property type="entry name" value="Ribonucleoside hydrolase-like"/>
    <property type="match status" value="1"/>
</dbReference>
<keyword evidence="5" id="KW-1185">Reference proteome</keyword>
<dbReference type="EMBL" id="JAGIOO010000001">
    <property type="protein sequence ID" value="MBP2472224.1"/>
    <property type="molecule type" value="Genomic_DNA"/>
</dbReference>
<dbReference type="GO" id="GO:0016798">
    <property type="term" value="F:hydrolase activity, acting on glycosyl bonds"/>
    <property type="evidence" value="ECO:0007669"/>
    <property type="project" value="UniProtKB-KW"/>
</dbReference>
<evidence type="ECO:0000259" key="3">
    <source>
        <dbReference type="Pfam" id="PF01156"/>
    </source>
</evidence>
<dbReference type="RefSeq" id="WP_086785880.1">
    <property type="nucleotide sequence ID" value="NZ_JAGIOO010000001.1"/>
</dbReference>
<sequence>MLDVDTGIDDAMAILFAMKHPAVTVKAITCVAGNVSLDKVVANTLKLLDLADAPDIPVAAGADRPLISPARDASAIHGEDGIGGLALPASARGPVPGHAVELMRDLLLAAERPTTLVALAPMTNLALLLRTYPRVADKIDRIVFMGGSASVGNATAVAEFNVWHDPEAADIVLNSGIPLTMYGLDVFNTVAVTRPRIAELLASGNAVAQGLGVFLGHQVSAESEELGQDFGLIGDAGALCCLVAPELITFGRFPVEVDLAPGKGRGQTQVDRRPRHSLGPGVASGPLVDVALGADVPAVIELFLGTVLAQVPAGGR</sequence>
<organism evidence="4 5">
    <name type="scientific">Crossiella equi</name>
    <dbReference type="NCBI Taxonomy" id="130796"/>
    <lineage>
        <taxon>Bacteria</taxon>
        <taxon>Bacillati</taxon>
        <taxon>Actinomycetota</taxon>
        <taxon>Actinomycetes</taxon>
        <taxon>Pseudonocardiales</taxon>
        <taxon>Pseudonocardiaceae</taxon>
        <taxon>Crossiella</taxon>
    </lineage>
</organism>
<dbReference type="CDD" id="cd02651">
    <property type="entry name" value="nuc_hydro_IU_UC_XIUA"/>
    <property type="match status" value="1"/>
</dbReference>
<evidence type="ECO:0000313" key="5">
    <source>
        <dbReference type="Proteomes" id="UP001519363"/>
    </source>
</evidence>
<evidence type="ECO:0000256" key="1">
    <source>
        <dbReference type="ARBA" id="ARBA00022801"/>
    </source>
</evidence>
<name>A0ABS5A7L9_9PSEU</name>
<comment type="caution">
    <text evidence="4">The sequence shown here is derived from an EMBL/GenBank/DDBJ whole genome shotgun (WGS) entry which is preliminary data.</text>
</comment>
<dbReference type="InterPro" id="IPR001910">
    <property type="entry name" value="Inosine/uridine_hydrolase_dom"/>
</dbReference>
<keyword evidence="2 4" id="KW-0326">Glycosidase</keyword>
<gene>
    <name evidence="4" type="ORF">JOF53_001096</name>
</gene>
<dbReference type="Pfam" id="PF01156">
    <property type="entry name" value="IU_nuc_hydro"/>
    <property type="match status" value="1"/>
</dbReference>
<dbReference type="EC" id="3.2.-.-" evidence="4"/>
<dbReference type="PANTHER" id="PTHR12304">
    <property type="entry name" value="INOSINE-URIDINE PREFERRING NUCLEOSIDE HYDROLASE"/>
    <property type="match status" value="1"/>
</dbReference>
<evidence type="ECO:0000256" key="2">
    <source>
        <dbReference type="ARBA" id="ARBA00023295"/>
    </source>
</evidence>
<dbReference type="InterPro" id="IPR036452">
    <property type="entry name" value="Ribo_hydro-like"/>
</dbReference>
<dbReference type="SUPFAM" id="SSF53590">
    <property type="entry name" value="Nucleoside hydrolase"/>
    <property type="match status" value="1"/>
</dbReference>
<protein>
    <submittedName>
        <fullName evidence="4">Pyrimidine-specific ribonucleoside hydrolase</fullName>
        <ecNumber evidence="4">3.2.-.-</ecNumber>
    </submittedName>
</protein>
<keyword evidence="1 4" id="KW-0378">Hydrolase</keyword>
<dbReference type="InterPro" id="IPR023186">
    <property type="entry name" value="IUNH"/>
</dbReference>
<evidence type="ECO:0000313" key="4">
    <source>
        <dbReference type="EMBL" id="MBP2472224.1"/>
    </source>
</evidence>
<dbReference type="PANTHER" id="PTHR12304:SF4">
    <property type="entry name" value="URIDINE NUCLEOSIDASE"/>
    <property type="match status" value="1"/>
</dbReference>
<reference evidence="4 5" key="1">
    <citation type="submission" date="2021-03" db="EMBL/GenBank/DDBJ databases">
        <title>Sequencing the genomes of 1000 actinobacteria strains.</title>
        <authorList>
            <person name="Klenk H.-P."/>
        </authorList>
    </citation>
    <scope>NUCLEOTIDE SEQUENCE [LARGE SCALE GENOMIC DNA]</scope>
    <source>
        <strain evidence="4 5">DSM 44580</strain>
    </source>
</reference>
<accession>A0ABS5A7L9</accession>